<dbReference type="InterPro" id="IPR023089">
    <property type="entry name" value="YozE_SAM-like"/>
</dbReference>
<evidence type="ECO:0000313" key="2">
    <source>
        <dbReference type="EMBL" id="ARQ06900.1"/>
    </source>
</evidence>
<protein>
    <recommendedName>
        <fullName evidence="1">YozE SAM-like domain-containing protein</fullName>
    </recommendedName>
</protein>
<evidence type="ECO:0000313" key="3">
    <source>
        <dbReference type="Proteomes" id="UP000194154"/>
    </source>
</evidence>
<dbReference type="GeneID" id="35295380"/>
<dbReference type="Gene3D" id="1.10.150.260">
    <property type="entry name" value="YozE SAM-like"/>
    <property type="match status" value="1"/>
</dbReference>
<dbReference type="RefSeq" id="WP_086042537.1">
    <property type="nucleotide sequence ID" value="NZ_CBCRZA010000002.1"/>
</dbReference>
<dbReference type="OrthoDB" id="2242851at2"/>
<dbReference type="KEGG" id="mcak:MCCS_12550"/>
<reference evidence="2 3" key="1">
    <citation type="journal article" date="2017" name="Int. J. Syst. Evol. Microbiol.">
        <title>Macrococcus canis sp. nov., a skin bacterium associated with infections in dogs.</title>
        <authorList>
            <person name="Gobeli Brawand S."/>
            <person name="Cotting K."/>
            <person name="Gomez-Sanz E."/>
            <person name="Collaud A."/>
            <person name="Thomann A."/>
            <person name="Brodard I."/>
            <person name="Rodriguez-Campos S."/>
            <person name="Strauss C."/>
            <person name="Perreten V."/>
        </authorList>
    </citation>
    <scope>NUCLEOTIDE SEQUENCE [LARGE SCALE GENOMIC DNA]</scope>
    <source>
        <strain evidence="2 3">KM45013</strain>
    </source>
</reference>
<accession>A0A1W7ACS3</accession>
<dbReference type="Proteomes" id="UP000194154">
    <property type="component" value="Chromosome"/>
</dbReference>
<name>A0A1W7ACS3_9STAP</name>
<gene>
    <name evidence="2" type="ORF">MCCS_12550</name>
</gene>
<proteinExistence type="predicted"/>
<dbReference type="Pfam" id="PF06855">
    <property type="entry name" value="YozE_SAM_like"/>
    <property type="match status" value="1"/>
</dbReference>
<organism evidence="2 3">
    <name type="scientific">Macrococcoides canis</name>
    <dbReference type="NCBI Taxonomy" id="1855823"/>
    <lineage>
        <taxon>Bacteria</taxon>
        <taxon>Bacillati</taxon>
        <taxon>Bacillota</taxon>
        <taxon>Bacilli</taxon>
        <taxon>Bacillales</taxon>
        <taxon>Staphylococcaceae</taxon>
        <taxon>Macrococcoides</taxon>
    </lineage>
</organism>
<dbReference type="InterPro" id="IPR036806">
    <property type="entry name" value="YozE_SAM-like_sf"/>
</dbReference>
<sequence>MVRSSFYHFVLTERGAGNEFGQFAEAVFLDLMFPRYESDYNQLSTYIEEYGTADMSLSTYDRLYEKYIEWLKF</sequence>
<dbReference type="AlphaFoldDB" id="A0A1W7ACS3"/>
<dbReference type="STRING" id="1855823.MCCS_12550"/>
<dbReference type="EMBL" id="CP021059">
    <property type="protein sequence ID" value="ARQ06900.1"/>
    <property type="molecule type" value="Genomic_DNA"/>
</dbReference>
<evidence type="ECO:0000259" key="1">
    <source>
        <dbReference type="Pfam" id="PF06855"/>
    </source>
</evidence>
<keyword evidence="3" id="KW-1185">Reference proteome</keyword>
<dbReference type="SUPFAM" id="SSF140652">
    <property type="entry name" value="YozE-like"/>
    <property type="match status" value="1"/>
</dbReference>
<dbReference type="NCBIfam" id="NF010193">
    <property type="entry name" value="PRK13672.1"/>
    <property type="match status" value="1"/>
</dbReference>
<feature type="domain" description="YozE SAM-like" evidence="1">
    <location>
        <begin position="5"/>
        <end position="69"/>
    </location>
</feature>